<gene>
    <name evidence="1" type="ORF">BpHYR1_014489</name>
</gene>
<evidence type="ECO:0000313" key="2">
    <source>
        <dbReference type="Proteomes" id="UP000276133"/>
    </source>
</evidence>
<name>A0A3M7R9V3_BRAPC</name>
<protein>
    <submittedName>
        <fullName evidence="1">Uncharacterized protein</fullName>
    </submittedName>
</protein>
<keyword evidence="2" id="KW-1185">Reference proteome</keyword>
<dbReference type="EMBL" id="REGN01003880">
    <property type="protein sequence ID" value="RNA20316.1"/>
    <property type="molecule type" value="Genomic_DNA"/>
</dbReference>
<evidence type="ECO:0000313" key="1">
    <source>
        <dbReference type="EMBL" id="RNA20316.1"/>
    </source>
</evidence>
<comment type="caution">
    <text evidence="1">The sequence shown here is derived from an EMBL/GenBank/DDBJ whole genome shotgun (WGS) entry which is preliminary data.</text>
</comment>
<organism evidence="1 2">
    <name type="scientific">Brachionus plicatilis</name>
    <name type="common">Marine rotifer</name>
    <name type="synonym">Brachionus muelleri</name>
    <dbReference type="NCBI Taxonomy" id="10195"/>
    <lineage>
        <taxon>Eukaryota</taxon>
        <taxon>Metazoa</taxon>
        <taxon>Spiralia</taxon>
        <taxon>Gnathifera</taxon>
        <taxon>Rotifera</taxon>
        <taxon>Eurotatoria</taxon>
        <taxon>Monogononta</taxon>
        <taxon>Pseudotrocha</taxon>
        <taxon>Ploima</taxon>
        <taxon>Brachionidae</taxon>
        <taxon>Brachionus</taxon>
    </lineage>
</organism>
<reference evidence="1 2" key="1">
    <citation type="journal article" date="2018" name="Sci. Rep.">
        <title>Genomic signatures of local adaptation to the degree of environmental predictability in rotifers.</title>
        <authorList>
            <person name="Franch-Gras L."/>
            <person name="Hahn C."/>
            <person name="Garcia-Roger E.M."/>
            <person name="Carmona M.J."/>
            <person name="Serra M."/>
            <person name="Gomez A."/>
        </authorList>
    </citation>
    <scope>NUCLEOTIDE SEQUENCE [LARGE SCALE GENOMIC DNA]</scope>
    <source>
        <strain evidence="1">HYR1</strain>
    </source>
</reference>
<accession>A0A3M7R9V3</accession>
<dbReference type="Proteomes" id="UP000276133">
    <property type="component" value="Unassembled WGS sequence"/>
</dbReference>
<sequence>MFETNRVAAIRATKINFNSQDKYLLLSETWNRLFPLDFGLKKSLMNQNSFATMQHFEFSLQRHKLSKF</sequence>
<proteinExistence type="predicted"/>
<dbReference type="AlphaFoldDB" id="A0A3M7R9V3"/>